<evidence type="ECO:0000313" key="4">
    <source>
        <dbReference type="Proteomes" id="UP000474296"/>
    </source>
</evidence>
<feature type="signal peptide" evidence="1">
    <location>
        <begin position="1"/>
        <end position="22"/>
    </location>
</feature>
<dbReference type="InterPro" id="IPR050708">
    <property type="entry name" value="T6SS_VgrG/RHS"/>
</dbReference>
<dbReference type="InterPro" id="IPR022385">
    <property type="entry name" value="Rhs_assc_core"/>
</dbReference>
<gene>
    <name evidence="3" type="ORF">GWK10_06105</name>
</gene>
<dbReference type="GO" id="GO:0003723">
    <property type="term" value="F:RNA binding"/>
    <property type="evidence" value="ECO:0007669"/>
    <property type="project" value="InterPro"/>
</dbReference>
<feature type="domain" description="AXH" evidence="2">
    <location>
        <begin position="1529"/>
        <end position="1654"/>
    </location>
</feature>
<dbReference type="InterPro" id="IPR006141">
    <property type="entry name" value="Intein_N"/>
</dbReference>
<dbReference type="PROSITE" id="PS50818">
    <property type="entry name" value="INTEIN_C_TER"/>
    <property type="match status" value="1"/>
</dbReference>
<dbReference type="SMART" id="SM00306">
    <property type="entry name" value="HintN"/>
    <property type="match status" value="1"/>
</dbReference>
<dbReference type="SMART" id="SM00305">
    <property type="entry name" value="HintC"/>
    <property type="match status" value="1"/>
</dbReference>
<protein>
    <recommendedName>
        <fullName evidence="2">AXH domain-containing protein</fullName>
    </recommendedName>
</protein>
<dbReference type="Pfam" id="PF20041">
    <property type="entry name" value="DUF6443"/>
    <property type="match status" value="1"/>
</dbReference>
<dbReference type="InterPro" id="IPR003586">
    <property type="entry name" value="Hint_dom_C"/>
</dbReference>
<dbReference type="CDD" id="cd00081">
    <property type="entry name" value="Hint"/>
    <property type="match status" value="1"/>
</dbReference>
<sequence length="1691" mass="188178">MFSFKKSLFAVLITLLGTSALYSQVITSDKNYVHEITPQVPVTIGNINNVGGFDAPATERHINNVTYFDGLGRPIQQIGVQAAGSTNKPVYAPGWTNDWTTGSGSTGFYNRNGNVAENVRQYGSDPFGNNSILWKCVNDAARNGDGGWNTDYIPIDKNVSYRYSVWVKRTHGIDGNTYHGTQNVNDLNGNFQSNPYFWVGAPPTLGQWYLMVGVIHPYNYTGADTGISGVYDRNGNKVLDGKEFKWTADRTTSRFRSYFYYSTDVNTQQYFWNPVLEQVDGTELSIQQMVNGPSIKDVVTHIEYDQYGRQTKEYLPYATASNSGLFLGGDQVVQTRSYYQQHYPDDFADLPDHRVNPFSATALEASPLNRVQKQAAPGKDWAMGSGHEIKFDYQTNSTDEVRLFTVSLASDYTPTLVDGNSYYNPGELSKTITRDENYTSGLDHTTEEFKDKLGRVVLKRTYESEMQHDTYYVYDDYGNLTYVLPPKVDTTDGVSAIELSELCYQYQYDGRNRLVEKKIPGKGEEYIIYNKLDQPVMTQDANLREQDKWLITKYDVFGRVAFTGIHHQPAGFSRETMQNDYANNTNTYTQYVTKTTTPTNIGGGIIYYTNTAIPHGIAELLSVNYYDDYNFDRDGLDKPSSVNEITTTNNVKGLATGSKVRVLGTNNWITTVTAYDEKGRAIWTGSRNRYLSTIDKTASKLDFNGKALEVVNNHIRNGGAPIITIDRFTYDHAGRLLKQTQELDGNIELIAENTYDELGQLIRKGVGGGHNNHSLTIIDELLTQQNDDLITTTTTTNSWGNSGFATLESISGDGYVEFEVTATNKYLMVGLSVDNPDAHYNTINFAIYPRSGGEVRVYENGSYKGSFDTYVIGDVLRVERVGSTIYYKKNNTTIYTSTISSTATLIGDVAFHSTGSSIKNLKVVNFSSQNFKSSALQNVDYNYNVRGWLKDINDVNNPGNDLFSFKIDYNTSANALFNGNIAKTSWRTANTDNSLKSYDYTYDALNRIKSGISNNVNYDLSNVNYDKNGNILNLNRKGHLNTGATSFGVMDILSYQYDDGNKLTKVTDAGNDNYGFKDGSNNDNDYTYDANGNMEKDQNKGITNIVYNYLSLPTKVTVTGSNAGVIEFIYDATGAKQRKVVSSGTTVDYAAGYIYENGNLIQFSQPEGYVKLDGNGYMYVYSFLDHLGSVRLDYSDMNNDGTVNSSEILQERNTYPFGLEHKGYNDQIIDAENTYQTYLGQETNKELGLNWLTFRHRNYMPEIGRFFGVDPVSADYVNISTYQFAHNNPVSKIELEGLEGYQPNGFDVINALPSGGGTQNPAAHLPLPIGDGTGKHGSVAKAKPQINAQIGVGAGKTIGANFKLFGIEAGATYDGGTTEQTFSTLDGGVTSHTEGYSVNAAIFGYSKGTSTDLSVGENKTTSSSTMIVTEEQTFSTTQTSSEAFSYAFGEASFDTTTNVDVSIEEFSTTVTNHSSRLVHASKTSFNTSISEPTSANTNSTSHTLNIFGFEVNFGLRIKADLSIDIPSDYRSKKPYLHPICFIQGTKIRMGNGTLKNIEDVKNGDYVKSYNEKNQRIENKKVILTEISSSSEFIEIEFENGTKNINTLTHPYFIKKKGWSSYNQIEAIDKYKVAVSKLSVGDIAYKLENNKLKELKIISIKILKKKEKTYNLSNVEDNHNFFANGVLVHNRS</sequence>
<dbReference type="InterPro" id="IPR018247">
    <property type="entry name" value="EF_Hand_1_Ca_BS"/>
</dbReference>
<dbReference type="InterPro" id="IPR030934">
    <property type="entry name" value="Intein_C"/>
</dbReference>
<dbReference type="Gene3D" id="2.170.16.10">
    <property type="entry name" value="Hedgehog/Intein (Hint) domain"/>
    <property type="match status" value="1"/>
</dbReference>
<feature type="chain" id="PRO_5026668002" description="AXH domain-containing protein" evidence="1">
    <location>
        <begin position="23"/>
        <end position="1691"/>
    </location>
</feature>
<dbReference type="Proteomes" id="UP000474296">
    <property type="component" value="Unassembled WGS sequence"/>
</dbReference>
<dbReference type="InterPro" id="IPR045619">
    <property type="entry name" value="DUF6443"/>
</dbReference>
<proteinExistence type="predicted"/>
<name>A0A6M0CL90_9FLAO</name>
<accession>A0A6M0CL90</accession>
<dbReference type="Gene3D" id="2.180.10.10">
    <property type="entry name" value="RHS repeat-associated core"/>
    <property type="match status" value="2"/>
</dbReference>
<dbReference type="RefSeq" id="WP_164030264.1">
    <property type="nucleotide sequence ID" value="NZ_JAABOQ010000002.1"/>
</dbReference>
<dbReference type="PROSITE" id="PS50817">
    <property type="entry name" value="INTEIN_N_TER"/>
    <property type="match status" value="1"/>
</dbReference>
<dbReference type="SUPFAM" id="SSF51294">
    <property type="entry name" value="Hedgehog/intein (Hint) domain"/>
    <property type="match status" value="1"/>
</dbReference>
<dbReference type="Pfam" id="PF08517">
    <property type="entry name" value="AXH"/>
    <property type="match status" value="1"/>
</dbReference>
<keyword evidence="1" id="KW-0732">Signal</keyword>
<evidence type="ECO:0000313" key="3">
    <source>
        <dbReference type="EMBL" id="NER16774.1"/>
    </source>
</evidence>
<reference evidence="3 4" key="1">
    <citation type="submission" date="2020-01" db="EMBL/GenBank/DDBJ databases">
        <title>Spongiivirga citrea KCTC 32990T.</title>
        <authorList>
            <person name="Wang G."/>
        </authorList>
    </citation>
    <scope>NUCLEOTIDE SEQUENCE [LARGE SCALE GENOMIC DNA]</scope>
    <source>
        <strain evidence="3 4">KCTC 32990</strain>
    </source>
</reference>
<dbReference type="SMART" id="SM00536">
    <property type="entry name" value="AXH"/>
    <property type="match status" value="1"/>
</dbReference>
<dbReference type="NCBIfam" id="TIGR01443">
    <property type="entry name" value="intein_Cterm"/>
    <property type="match status" value="1"/>
</dbReference>
<dbReference type="InterPro" id="IPR003587">
    <property type="entry name" value="Hint_dom_N"/>
</dbReference>
<comment type="caution">
    <text evidence="3">The sequence shown here is derived from an EMBL/GenBank/DDBJ whole genome shotgun (WGS) entry which is preliminary data.</text>
</comment>
<organism evidence="3 4">
    <name type="scientific">Spongiivirga citrea</name>
    <dbReference type="NCBI Taxonomy" id="1481457"/>
    <lineage>
        <taxon>Bacteria</taxon>
        <taxon>Pseudomonadati</taxon>
        <taxon>Bacteroidota</taxon>
        <taxon>Flavobacteriia</taxon>
        <taxon>Flavobacteriales</taxon>
        <taxon>Flavobacteriaceae</taxon>
        <taxon>Spongiivirga</taxon>
    </lineage>
</organism>
<evidence type="ECO:0000256" key="1">
    <source>
        <dbReference type="SAM" id="SignalP"/>
    </source>
</evidence>
<evidence type="ECO:0000259" key="2">
    <source>
        <dbReference type="PROSITE" id="PS51148"/>
    </source>
</evidence>
<dbReference type="EMBL" id="JAABOQ010000002">
    <property type="protein sequence ID" value="NER16774.1"/>
    <property type="molecule type" value="Genomic_DNA"/>
</dbReference>
<dbReference type="PROSITE" id="PS00018">
    <property type="entry name" value="EF_HAND_1"/>
    <property type="match status" value="1"/>
</dbReference>
<dbReference type="PROSITE" id="PS51148">
    <property type="entry name" value="AXH"/>
    <property type="match status" value="1"/>
</dbReference>
<dbReference type="PANTHER" id="PTHR32305">
    <property type="match status" value="1"/>
</dbReference>
<dbReference type="InterPro" id="IPR003652">
    <property type="entry name" value="Ataxin_AXH_dom"/>
</dbReference>
<dbReference type="NCBIfam" id="TIGR03696">
    <property type="entry name" value="Rhs_assc_core"/>
    <property type="match status" value="1"/>
</dbReference>
<keyword evidence="4" id="KW-1185">Reference proteome</keyword>
<dbReference type="PANTHER" id="PTHR32305:SF15">
    <property type="entry name" value="PROTEIN RHSA-RELATED"/>
    <property type="match status" value="1"/>
</dbReference>
<dbReference type="GO" id="GO:0016539">
    <property type="term" value="P:intein-mediated protein splicing"/>
    <property type="evidence" value="ECO:0007669"/>
    <property type="project" value="InterPro"/>
</dbReference>
<dbReference type="InterPro" id="IPR036844">
    <property type="entry name" value="Hint_dom_sf"/>
</dbReference>